<feature type="domain" description="VWFA" evidence="2">
    <location>
        <begin position="71"/>
        <end position="242"/>
    </location>
</feature>
<organism evidence="3 4">
    <name type="scientific">Actinia tenebrosa</name>
    <name type="common">Australian red waratah sea anemone</name>
    <dbReference type="NCBI Taxonomy" id="6105"/>
    <lineage>
        <taxon>Eukaryota</taxon>
        <taxon>Metazoa</taxon>
        <taxon>Cnidaria</taxon>
        <taxon>Anthozoa</taxon>
        <taxon>Hexacorallia</taxon>
        <taxon>Actiniaria</taxon>
        <taxon>Actiniidae</taxon>
        <taxon>Actinia</taxon>
    </lineage>
</organism>
<evidence type="ECO:0000313" key="3">
    <source>
        <dbReference type="Proteomes" id="UP000515163"/>
    </source>
</evidence>
<name>A0A6P8H921_ACTTE</name>
<proteinExistence type="predicted"/>
<dbReference type="Proteomes" id="UP000515163">
    <property type="component" value="Unplaced"/>
</dbReference>
<keyword evidence="1" id="KW-1133">Transmembrane helix</keyword>
<dbReference type="SUPFAM" id="SSF53300">
    <property type="entry name" value="vWA-like"/>
    <property type="match status" value="1"/>
</dbReference>
<evidence type="ECO:0000313" key="4">
    <source>
        <dbReference type="RefSeq" id="XP_031551728.1"/>
    </source>
</evidence>
<dbReference type="RefSeq" id="XP_031551728.1">
    <property type="nucleotide sequence ID" value="XM_031695868.1"/>
</dbReference>
<sequence length="275" mass="30870">MDLNTVGWPWYFVLFILCFCQPFISNSSSIEDLQAIPSSEETAKKLERHFLGHDEELPLKRSKRQLFNYFDVVYIIDSSSSISELEFKRGIRAVQEMIRKSKASSKHALITVATQARLVLEFTSQGIAVNKLRMLRRTGGKTNTQEALQVCHDIFEKPGRHGGRELSFKRVLVITDGQSNIRRNMTIPIARRLKAQGIEVFVIAVGEYLDGIDELSKMASSPNAHMYRVEDMSGLVLVVKLIPKSLDQWRNNIFGGRPGDGGGTGLDGLGILQET</sequence>
<evidence type="ECO:0000256" key="1">
    <source>
        <dbReference type="SAM" id="Phobius"/>
    </source>
</evidence>
<dbReference type="InterPro" id="IPR036465">
    <property type="entry name" value="vWFA_dom_sf"/>
</dbReference>
<keyword evidence="3" id="KW-1185">Reference proteome</keyword>
<dbReference type="OrthoDB" id="6132182at2759"/>
<gene>
    <name evidence="4" type="primary">LOC116288997</name>
</gene>
<keyword evidence="1" id="KW-0812">Transmembrane</keyword>
<dbReference type="InterPro" id="IPR050525">
    <property type="entry name" value="ECM_Assembly_Org"/>
</dbReference>
<reference evidence="4" key="1">
    <citation type="submission" date="2025-08" db="UniProtKB">
        <authorList>
            <consortium name="RefSeq"/>
        </authorList>
    </citation>
    <scope>IDENTIFICATION</scope>
    <source>
        <tissue evidence="4">Tentacle</tissue>
    </source>
</reference>
<dbReference type="PANTHER" id="PTHR24020">
    <property type="entry name" value="COLLAGEN ALPHA"/>
    <property type="match status" value="1"/>
</dbReference>
<dbReference type="KEGG" id="aten:116288997"/>
<dbReference type="SMART" id="SM00327">
    <property type="entry name" value="VWA"/>
    <property type="match status" value="1"/>
</dbReference>
<keyword evidence="1" id="KW-0472">Membrane</keyword>
<accession>A0A6P8H921</accession>
<dbReference type="InParanoid" id="A0A6P8H921"/>
<dbReference type="PANTHER" id="PTHR24020:SF84">
    <property type="entry name" value="VWFA DOMAIN-CONTAINING PROTEIN"/>
    <property type="match status" value="1"/>
</dbReference>
<dbReference type="InterPro" id="IPR002035">
    <property type="entry name" value="VWF_A"/>
</dbReference>
<dbReference type="GeneID" id="116288997"/>
<feature type="transmembrane region" description="Helical" evidence="1">
    <location>
        <begin position="6"/>
        <end position="24"/>
    </location>
</feature>
<dbReference type="CDD" id="cd00198">
    <property type="entry name" value="vWFA"/>
    <property type="match status" value="1"/>
</dbReference>
<dbReference type="PROSITE" id="PS50234">
    <property type="entry name" value="VWFA"/>
    <property type="match status" value="1"/>
</dbReference>
<dbReference type="Gene3D" id="3.40.50.410">
    <property type="entry name" value="von Willebrand factor, type A domain"/>
    <property type="match status" value="1"/>
</dbReference>
<evidence type="ECO:0000259" key="2">
    <source>
        <dbReference type="PROSITE" id="PS50234"/>
    </source>
</evidence>
<protein>
    <submittedName>
        <fullName evidence="4">Uncharacterized protein LOC116288997</fullName>
    </submittedName>
</protein>
<dbReference type="AlphaFoldDB" id="A0A6P8H921"/>
<dbReference type="Pfam" id="PF00092">
    <property type="entry name" value="VWA"/>
    <property type="match status" value="1"/>
</dbReference>